<feature type="transmembrane region" description="Helical" evidence="14">
    <location>
        <begin position="135"/>
        <end position="158"/>
    </location>
</feature>
<dbReference type="EC" id="2.7.1.182" evidence="12"/>
<evidence type="ECO:0000256" key="11">
    <source>
        <dbReference type="ARBA" id="ARBA00024015"/>
    </source>
</evidence>
<organism evidence="15 16">
    <name type="scientific">Dovyalis caffra</name>
    <dbReference type="NCBI Taxonomy" id="77055"/>
    <lineage>
        <taxon>Eukaryota</taxon>
        <taxon>Viridiplantae</taxon>
        <taxon>Streptophyta</taxon>
        <taxon>Embryophyta</taxon>
        <taxon>Tracheophyta</taxon>
        <taxon>Spermatophyta</taxon>
        <taxon>Magnoliopsida</taxon>
        <taxon>eudicotyledons</taxon>
        <taxon>Gunneridae</taxon>
        <taxon>Pentapetalae</taxon>
        <taxon>rosids</taxon>
        <taxon>fabids</taxon>
        <taxon>Malpighiales</taxon>
        <taxon>Salicaceae</taxon>
        <taxon>Flacourtieae</taxon>
        <taxon>Dovyalis</taxon>
    </lineage>
</organism>
<dbReference type="Proteomes" id="UP001314170">
    <property type="component" value="Unassembled WGS sequence"/>
</dbReference>
<dbReference type="InterPro" id="IPR039606">
    <property type="entry name" value="Phytol/farnesol_kinase"/>
</dbReference>
<evidence type="ECO:0000256" key="3">
    <source>
        <dbReference type="ARBA" id="ARBA00022528"/>
    </source>
</evidence>
<comment type="subcellular location">
    <subcellularLocation>
        <location evidence="1">Plastid</location>
        <location evidence="1">Chloroplast membrane</location>
        <topology evidence="1">Multi-pass membrane protein</topology>
    </subcellularLocation>
</comment>
<keyword evidence="5" id="KW-0808">Transferase</keyword>
<evidence type="ECO:0000256" key="9">
    <source>
        <dbReference type="ARBA" id="ARBA00022989"/>
    </source>
</evidence>
<feature type="transmembrane region" description="Helical" evidence="14">
    <location>
        <begin position="112"/>
        <end position="129"/>
    </location>
</feature>
<feature type="transmembrane region" description="Helical" evidence="14">
    <location>
        <begin position="179"/>
        <end position="195"/>
    </location>
</feature>
<dbReference type="GO" id="GO:0031969">
    <property type="term" value="C:chloroplast membrane"/>
    <property type="evidence" value="ECO:0007669"/>
    <property type="project" value="UniProtKB-SubCell"/>
</dbReference>
<keyword evidence="8" id="KW-0809">Transit peptide</keyword>
<feature type="transmembrane region" description="Helical" evidence="14">
    <location>
        <begin position="234"/>
        <end position="255"/>
    </location>
</feature>
<evidence type="ECO:0000256" key="6">
    <source>
        <dbReference type="ARBA" id="ARBA00022692"/>
    </source>
</evidence>
<keyword evidence="6 14" id="KW-0812">Transmembrane</keyword>
<keyword evidence="7" id="KW-0418">Kinase</keyword>
<evidence type="ECO:0000256" key="14">
    <source>
        <dbReference type="SAM" id="Phobius"/>
    </source>
</evidence>
<dbReference type="PANTHER" id="PTHR32523:SF8">
    <property type="entry name" value="DOLICHOL KINASE"/>
    <property type="match status" value="1"/>
</dbReference>
<comment type="caution">
    <text evidence="15">The sequence shown here is derived from an EMBL/GenBank/DDBJ whole genome shotgun (WGS) entry which is preliminary data.</text>
</comment>
<evidence type="ECO:0000256" key="12">
    <source>
        <dbReference type="ARBA" id="ARBA00039024"/>
    </source>
</evidence>
<keyword evidence="9 14" id="KW-1133">Transmembrane helix</keyword>
<protein>
    <recommendedName>
        <fullName evidence="12">phytol kinase</fullName>
        <ecNumber evidence="12">2.7.1.182</ecNumber>
    </recommendedName>
</protein>
<evidence type="ECO:0000313" key="15">
    <source>
        <dbReference type="EMBL" id="CAK7325346.1"/>
    </source>
</evidence>
<dbReference type="PANTHER" id="PTHR32523">
    <property type="entry name" value="PHYTOL KINASE 1, CHLOROPLASTIC"/>
    <property type="match status" value="1"/>
</dbReference>
<evidence type="ECO:0000256" key="13">
    <source>
        <dbReference type="ARBA" id="ARBA00048889"/>
    </source>
</evidence>
<evidence type="ECO:0000313" key="16">
    <source>
        <dbReference type="Proteomes" id="UP001314170"/>
    </source>
</evidence>
<keyword evidence="4" id="KW-0934">Plastid</keyword>
<dbReference type="AlphaFoldDB" id="A0AAV1QUF0"/>
<name>A0AAV1QUF0_9ROSI</name>
<dbReference type="EMBL" id="CAWUPB010000850">
    <property type="protein sequence ID" value="CAK7325346.1"/>
    <property type="molecule type" value="Genomic_DNA"/>
</dbReference>
<proteinExistence type="inferred from homology"/>
<dbReference type="GO" id="GO:0010276">
    <property type="term" value="F:phytol kinase activity"/>
    <property type="evidence" value="ECO:0007669"/>
    <property type="project" value="UniProtKB-EC"/>
</dbReference>
<evidence type="ECO:0000256" key="1">
    <source>
        <dbReference type="ARBA" id="ARBA00004508"/>
    </source>
</evidence>
<comment type="catalytic activity">
    <reaction evidence="13">
        <text>phytol + CTP = phytyl phosphate + CDP + H(+)</text>
        <dbReference type="Rhea" id="RHEA:38055"/>
        <dbReference type="ChEBI" id="CHEBI:15378"/>
        <dbReference type="ChEBI" id="CHEBI:17327"/>
        <dbReference type="ChEBI" id="CHEBI:37563"/>
        <dbReference type="ChEBI" id="CHEBI:58069"/>
        <dbReference type="ChEBI" id="CHEBI:75483"/>
        <dbReference type="EC" id="2.7.1.182"/>
    </reaction>
</comment>
<feature type="transmembrane region" description="Helical" evidence="14">
    <location>
        <begin position="79"/>
        <end position="100"/>
    </location>
</feature>
<comment type="pathway">
    <text evidence="11">Cofactor biosynthesis; tocopherol biosynthesis.</text>
</comment>
<sequence>MAFLSFTLALSHSFLHRHVYKSSTPTTTTQLSRPPHWLSPDPLVLPPIRIRLRRRLVSFPPCIPRSSLTSATAPLLQDAGATAAVLAGAYSLVLTFDSLTQRNLIQQSLSRKLVHVLSGLLFAACWPIFSNSTRARYFASVVPFVNCLRLVINGFFAADEGLIKSVTREGNPKELLRGPLYYVLILILCALVFWRESPTGVISLAMMCGGDGVADIIGRRFGSMKLPYNQNKSWAGSISMFICGFLISIGMLYYYSALGYFRLDWIWTIRRVAVVALVATVVESLPTAEVVDDNISVPLSLLQYRLWENMNSESSLGTRVRCFRYSVLDFLLATFEEGDARIYVSDFLTFDKNNINFWKARNYEEDKGVVDLRELKERFLVQGKR</sequence>
<keyword evidence="16" id="KW-1185">Reference proteome</keyword>
<evidence type="ECO:0000256" key="4">
    <source>
        <dbReference type="ARBA" id="ARBA00022640"/>
    </source>
</evidence>
<accession>A0AAV1QUF0</accession>
<dbReference type="GO" id="GO:0010189">
    <property type="term" value="P:vitamin E biosynthetic process"/>
    <property type="evidence" value="ECO:0007669"/>
    <property type="project" value="TreeGrafter"/>
</dbReference>
<comment type="similarity">
    <text evidence="2">Belongs to the polyprenol kinase family.</text>
</comment>
<keyword evidence="10 14" id="KW-0472">Membrane</keyword>
<evidence type="ECO:0000256" key="5">
    <source>
        <dbReference type="ARBA" id="ARBA00022679"/>
    </source>
</evidence>
<evidence type="ECO:0000256" key="8">
    <source>
        <dbReference type="ARBA" id="ARBA00022946"/>
    </source>
</evidence>
<reference evidence="15 16" key="1">
    <citation type="submission" date="2024-01" db="EMBL/GenBank/DDBJ databases">
        <authorList>
            <person name="Waweru B."/>
        </authorList>
    </citation>
    <scope>NUCLEOTIDE SEQUENCE [LARGE SCALE GENOMIC DNA]</scope>
</reference>
<evidence type="ECO:0000256" key="2">
    <source>
        <dbReference type="ARBA" id="ARBA00010794"/>
    </source>
</evidence>
<evidence type="ECO:0000256" key="10">
    <source>
        <dbReference type="ARBA" id="ARBA00023136"/>
    </source>
</evidence>
<keyword evidence="3" id="KW-0150">Chloroplast</keyword>
<gene>
    <name evidence="15" type="ORF">DCAF_LOCUS3020</name>
</gene>
<evidence type="ECO:0000256" key="7">
    <source>
        <dbReference type="ARBA" id="ARBA00022777"/>
    </source>
</evidence>